<sequence length="138" mass="15729">MTIWHDKYGISKVSGMKISSDTLELTQNWKRYLSSLTCLGTIGSVSKLLPYTLVVEFEFKIEAWPIKLSYVPPCFVSALMYVQLSTPVTTRTSSQMTLAVSEELPCSEELTRSERFLDIVKKIKKVQRKSRRCNIVIG</sequence>
<dbReference type="OrthoDB" id="10383619at2759"/>
<proteinExistence type="predicted"/>
<gene>
    <name evidence="1" type="ORF">DARMORV10_C07P34170.1</name>
</gene>
<accession>A0A816MK41</accession>
<dbReference type="AlphaFoldDB" id="A0A816MK41"/>
<dbReference type="EMBL" id="HG994371">
    <property type="protein sequence ID" value="CAF2001489.1"/>
    <property type="molecule type" value="Genomic_DNA"/>
</dbReference>
<dbReference type="KEGG" id="bna:106395652"/>
<reference evidence="1" key="1">
    <citation type="submission" date="2021-01" db="EMBL/GenBank/DDBJ databases">
        <authorList>
            <consortium name="Genoscope - CEA"/>
            <person name="William W."/>
        </authorList>
    </citation>
    <scope>NUCLEOTIDE SEQUENCE</scope>
</reference>
<organism evidence="1">
    <name type="scientific">Brassica napus</name>
    <name type="common">Rape</name>
    <dbReference type="NCBI Taxonomy" id="3708"/>
    <lineage>
        <taxon>Eukaryota</taxon>
        <taxon>Viridiplantae</taxon>
        <taxon>Streptophyta</taxon>
        <taxon>Embryophyta</taxon>
        <taxon>Tracheophyta</taxon>
        <taxon>Spermatophyta</taxon>
        <taxon>Magnoliopsida</taxon>
        <taxon>eudicotyledons</taxon>
        <taxon>Gunneridae</taxon>
        <taxon>Pentapetalae</taxon>
        <taxon>rosids</taxon>
        <taxon>malvids</taxon>
        <taxon>Brassicales</taxon>
        <taxon>Brassicaceae</taxon>
        <taxon>Brassiceae</taxon>
        <taxon>Brassica</taxon>
    </lineage>
</organism>
<name>A0A816MK41_BRANA</name>
<dbReference type="Proteomes" id="UP001295469">
    <property type="component" value="Chromosome C07"/>
</dbReference>
<evidence type="ECO:0000313" key="1">
    <source>
        <dbReference type="EMBL" id="CAF2001489.1"/>
    </source>
</evidence>
<protein>
    <submittedName>
        <fullName evidence="1">(rape) hypothetical protein</fullName>
    </submittedName>
</protein>